<dbReference type="Pfam" id="PF03129">
    <property type="entry name" value="HGTP_anticodon"/>
    <property type="match status" value="1"/>
</dbReference>
<dbReference type="EMBL" id="CP006916">
    <property type="protein sequence ID" value="AHB99667.1"/>
    <property type="molecule type" value="Genomic_DNA"/>
</dbReference>
<dbReference type="PANTHER" id="PTHR10745:SF8">
    <property type="entry name" value="DNA POLYMERASE SUBUNIT GAMMA-2, MITOCHONDRIAL"/>
    <property type="match status" value="1"/>
</dbReference>
<dbReference type="PANTHER" id="PTHR10745">
    <property type="entry name" value="GLYCYL-TRNA SYNTHETASE/DNA POLYMERASE SUBUNIT GAMMA-2"/>
    <property type="match status" value="1"/>
</dbReference>
<comment type="function">
    <text evidence="8">Catalyzes the attachment of glycine to tRNA(Gly).</text>
</comment>
<dbReference type="HAMAP" id="MF_00253_B">
    <property type="entry name" value="Gly_tRNA_synth_B"/>
    <property type="match status" value="1"/>
</dbReference>
<feature type="binding site" evidence="8">
    <location>
        <begin position="327"/>
        <end position="331"/>
    </location>
    <ligand>
        <name>substrate</name>
    </ligand>
</feature>
<dbReference type="CDD" id="cd00774">
    <property type="entry name" value="GlyRS-like_core"/>
    <property type="match status" value="1"/>
</dbReference>
<evidence type="ECO:0000259" key="9">
    <source>
        <dbReference type="PROSITE" id="PS50862"/>
    </source>
</evidence>
<dbReference type="InterPro" id="IPR004154">
    <property type="entry name" value="Anticodon-bd"/>
</dbReference>
<keyword evidence="4 8" id="KW-0547">Nucleotide-binding</keyword>
<dbReference type="AlphaFoldDB" id="A0A0F6CKP5"/>
<evidence type="ECO:0000256" key="7">
    <source>
        <dbReference type="ARBA" id="ARBA00023146"/>
    </source>
</evidence>
<accession>A0A0F6CKP5</accession>
<evidence type="ECO:0000256" key="3">
    <source>
        <dbReference type="ARBA" id="ARBA00022598"/>
    </source>
</evidence>
<dbReference type="EC" id="6.1.1.14" evidence="8"/>
<gene>
    <name evidence="10" type="primary">glyS</name>
    <name evidence="8" type="synonym">glyQS</name>
    <name evidence="10" type="ORF">GCW_02200</name>
</gene>
<dbReference type="InterPro" id="IPR045864">
    <property type="entry name" value="aa-tRNA-synth_II/BPL/LPL"/>
</dbReference>
<dbReference type="NCBIfam" id="TIGR00389">
    <property type="entry name" value="glyS_dimeric"/>
    <property type="match status" value="1"/>
</dbReference>
<dbReference type="GO" id="GO:0005524">
    <property type="term" value="F:ATP binding"/>
    <property type="evidence" value="ECO:0007669"/>
    <property type="project" value="UniProtKB-UniRule"/>
</dbReference>
<dbReference type="GO" id="GO:0005737">
    <property type="term" value="C:cytoplasm"/>
    <property type="evidence" value="ECO:0007669"/>
    <property type="project" value="UniProtKB-SubCell"/>
</dbReference>
<feature type="binding site" evidence="8">
    <location>
        <begin position="212"/>
        <end position="217"/>
    </location>
    <ligand>
        <name>ATP</name>
        <dbReference type="ChEBI" id="CHEBI:30616"/>
    </ligand>
</feature>
<dbReference type="RefSeq" id="WP_011884454.1">
    <property type="nucleotide sequence ID" value="NC_023030.2"/>
</dbReference>
<comment type="subcellular location">
    <subcellularLocation>
        <location evidence="8">Cytoplasm</location>
    </subcellularLocation>
</comment>
<dbReference type="HOGENOM" id="CLU_015515_2_0_14"/>
<dbReference type="Pfam" id="PF00587">
    <property type="entry name" value="tRNA-synt_2b"/>
    <property type="match status" value="1"/>
</dbReference>
<dbReference type="GO" id="GO:0004820">
    <property type="term" value="F:glycine-tRNA ligase activity"/>
    <property type="evidence" value="ECO:0007669"/>
    <property type="project" value="UniProtKB-UniRule"/>
</dbReference>
<evidence type="ECO:0000256" key="5">
    <source>
        <dbReference type="ARBA" id="ARBA00022840"/>
    </source>
</evidence>
<keyword evidence="2 8" id="KW-0963">Cytoplasm</keyword>
<evidence type="ECO:0000256" key="6">
    <source>
        <dbReference type="ARBA" id="ARBA00022917"/>
    </source>
</evidence>
<dbReference type="PROSITE" id="PS50862">
    <property type="entry name" value="AA_TRNA_LIGASE_II"/>
    <property type="match status" value="1"/>
</dbReference>
<dbReference type="Gene3D" id="3.40.50.800">
    <property type="entry name" value="Anticodon-binding domain"/>
    <property type="match status" value="1"/>
</dbReference>
<dbReference type="GO" id="GO:0006426">
    <property type="term" value="P:glycyl-tRNA aminoacylation"/>
    <property type="evidence" value="ECO:0007669"/>
    <property type="project" value="UniProtKB-UniRule"/>
</dbReference>
<dbReference type="InterPro" id="IPR033731">
    <property type="entry name" value="GlyRS-like_core"/>
</dbReference>
<proteinExistence type="inferred from homology"/>
<protein>
    <recommendedName>
        <fullName evidence="8">Glycine--tRNA ligase</fullName>
        <ecNumber evidence="8">6.1.1.14</ecNumber>
    </recommendedName>
    <alternativeName>
        <fullName evidence="8">Glycyl-tRNA synthetase</fullName>
        <shortName evidence="8">GlyRS</shortName>
    </alternativeName>
</protein>
<feature type="binding site" evidence="8">
    <location>
        <begin position="202"/>
        <end position="204"/>
    </location>
    <ligand>
        <name>ATP</name>
        <dbReference type="ChEBI" id="CHEBI:30616"/>
    </ligand>
</feature>
<dbReference type="Gene3D" id="3.30.930.10">
    <property type="entry name" value="Bira Bifunctional Protein, Domain 2"/>
    <property type="match status" value="1"/>
</dbReference>
<feature type="binding site" evidence="8">
    <location>
        <position position="170"/>
    </location>
    <ligand>
        <name>substrate</name>
    </ligand>
</feature>
<name>A0A0F6CKP5_MYCGL</name>
<dbReference type="InterPro" id="IPR036621">
    <property type="entry name" value="Anticodon-bd_dom_sf"/>
</dbReference>
<feature type="binding site" evidence="8">
    <location>
        <begin position="217"/>
        <end position="221"/>
    </location>
    <ligand>
        <name>substrate</name>
    </ligand>
</feature>
<dbReference type="Proteomes" id="UP000018735">
    <property type="component" value="Chromosome"/>
</dbReference>
<keyword evidence="6 8" id="KW-0648">Protein biosynthesis</keyword>
<dbReference type="KEGG" id="mgz:GCW_02200"/>
<evidence type="ECO:0000313" key="11">
    <source>
        <dbReference type="Proteomes" id="UP000018735"/>
    </source>
</evidence>
<dbReference type="InterPro" id="IPR027031">
    <property type="entry name" value="Gly-tRNA_synthase/POLG2"/>
</dbReference>
<feature type="binding site" evidence="8">
    <location>
        <begin position="331"/>
        <end position="334"/>
    </location>
    <ligand>
        <name>ATP</name>
        <dbReference type="ChEBI" id="CHEBI:30616"/>
    </ligand>
</feature>
<evidence type="ECO:0000256" key="2">
    <source>
        <dbReference type="ARBA" id="ARBA00022490"/>
    </source>
</evidence>
<dbReference type="InterPro" id="IPR002314">
    <property type="entry name" value="aa-tRNA-synt_IIb"/>
</dbReference>
<dbReference type="PRINTS" id="PR01043">
    <property type="entry name" value="TRNASYNTHGLY"/>
</dbReference>
<comment type="subunit">
    <text evidence="8">Homodimer.</text>
</comment>
<keyword evidence="5 8" id="KW-0067">ATP-binding</keyword>
<dbReference type="InterPro" id="IPR006195">
    <property type="entry name" value="aa-tRNA-synth_II"/>
</dbReference>
<reference evidence="10 11" key="1">
    <citation type="journal article" date="2011" name="PLoS ONE">
        <title>Core proteome of the minimal cell: comparative proteomics of three mollicute species.</title>
        <authorList>
            <person name="Fisunov G.Y."/>
            <person name="Alexeev D.G."/>
            <person name="Bazaleev N.A."/>
            <person name="Ladygina V.G."/>
            <person name="Galyamina M.A."/>
            <person name="Kondratov I.G."/>
            <person name="Zhukova N.A."/>
            <person name="Serebryakova M.V."/>
            <person name="Demina I.A."/>
            <person name="Govorun V.M."/>
        </authorList>
    </citation>
    <scope>NUCLEOTIDE SEQUENCE [LARGE SCALE GENOMIC DNA]</scope>
    <source>
        <strain evidence="10 11">S6</strain>
    </source>
</reference>
<evidence type="ECO:0000256" key="1">
    <source>
        <dbReference type="ARBA" id="ARBA00008226"/>
    </source>
</evidence>
<comment type="similarity">
    <text evidence="1 8">Belongs to the class-II aminoacyl-tRNA synthetase family.</text>
</comment>
<keyword evidence="7 8" id="KW-0030">Aminoacyl-tRNA synthetase</keyword>
<dbReference type="InterPro" id="IPR022961">
    <property type="entry name" value="Gly_tRNA_ligase_bac"/>
</dbReference>
<organism evidence="10 11">
    <name type="scientific">Mycoplasmoides gallisepticum S6</name>
    <dbReference type="NCBI Taxonomy" id="1006581"/>
    <lineage>
        <taxon>Bacteria</taxon>
        <taxon>Bacillati</taxon>
        <taxon>Mycoplasmatota</taxon>
        <taxon>Mycoplasmoidales</taxon>
        <taxon>Mycoplasmoidaceae</taxon>
        <taxon>Mycoplasmoides</taxon>
    </lineage>
</organism>
<feature type="binding site" evidence="8">
    <location>
        <begin position="287"/>
        <end position="288"/>
    </location>
    <ligand>
        <name>ATP</name>
        <dbReference type="ChEBI" id="CHEBI:30616"/>
    </ligand>
</feature>
<feature type="binding site" evidence="8">
    <location>
        <position position="98"/>
    </location>
    <ligand>
        <name>substrate</name>
    </ligand>
</feature>
<evidence type="ECO:0000256" key="4">
    <source>
        <dbReference type="ARBA" id="ARBA00022741"/>
    </source>
</evidence>
<dbReference type="NCBIfam" id="NF003211">
    <property type="entry name" value="PRK04173.1"/>
    <property type="match status" value="1"/>
</dbReference>
<dbReference type="SUPFAM" id="SSF52954">
    <property type="entry name" value="Class II aaRS ABD-related"/>
    <property type="match status" value="1"/>
</dbReference>
<dbReference type="SUPFAM" id="SSF55681">
    <property type="entry name" value="Class II aaRS and biotin synthetases"/>
    <property type="match status" value="1"/>
</dbReference>
<comment type="catalytic activity">
    <reaction evidence="8">
        <text>tRNA(Gly) + glycine + ATP = glycyl-tRNA(Gly) + AMP + diphosphate</text>
        <dbReference type="Rhea" id="RHEA:16013"/>
        <dbReference type="Rhea" id="RHEA-COMP:9664"/>
        <dbReference type="Rhea" id="RHEA-COMP:9683"/>
        <dbReference type="ChEBI" id="CHEBI:30616"/>
        <dbReference type="ChEBI" id="CHEBI:33019"/>
        <dbReference type="ChEBI" id="CHEBI:57305"/>
        <dbReference type="ChEBI" id="CHEBI:78442"/>
        <dbReference type="ChEBI" id="CHEBI:78522"/>
        <dbReference type="ChEBI" id="CHEBI:456215"/>
        <dbReference type="EC" id="6.1.1.14"/>
    </reaction>
</comment>
<evidence type="ECO:0000256" key="8">
    <source>
        <dbReference type="HAMAP-Rule" id="MF_00253"/>
    </source>
</evidence>
<sequence>MELKQDQIVNFLKNYGFVYQSSEIYNGLANSWDYGPLGALLKNNIKQLLLKHFVFSQPNMKLLDSSIILNPLVWQASGHLDNFSDPLVDCKECKSRYRADKLIEELNDDSIKITENTDPSYLEQILVDKKVECKKCEAANWTKIRKFNLMFKTFQGVVEDSLNTIYLRPETAQGIFINFKNILRTQRMKLPFGVAQIGKAFRNEITPGNFIFRTREFEQFEIEYFLEPELVKEKFDWYINQIEDFLINKLLINKELIKRHEIAKDELAHYSSRTIDFQFNFPHGWSELWGLAHRGNFDLTAHSNQSGKTLDYHNEIEKTKIIPDVIEPSLGIERILYAIVCAHYHVEQLADNDSREVLRLPISLSPYQLAILPLVNKLKDQAYQLYLELLKISDTNLRFDFDSAGSIGKRYRRYDAIGTKYCLTYDFDSLEKGIVTIRERDSMEQIKLPISELKQWIRNNLHE</sequence>
<feature type="domain" description="Aminoacyl-transfer RNA synthetases class-II family profile" evidence="9">
    <location>
        <begin position="119"/>
        <end position="373"/>
    </location>
</feature>
<dbReference type="InterPro" id="IPR002315">
    <property type="entry name" value="tRNA-synt_gly"/>
</dbReference>
<evidence type="ECO:0000313" key="10">
    <source>
        <dbReference type="EMBL" id="AHB99667.1"/>
    </source>
</evidence>
<dbReference type="eggNOG" id="COG0423">
    <property type="taxonomic scope" value="Bacteria"/>
</dbReference>
<keyword evidence="3 8" id="KW-0436">Ligase</keyword>